<accession>A0ABT1HPL0</accession>
<evidence type="ECO:0000313" key="2">
    <source>
        <dbReference type="Proteomes" id="UP001205311"/>
    </source>
</evidence>
<dbReference type="RefSeq" id="WP_253668402.1">
    <property type="nucleotide sequence ID" value="NZ_JAMTCP010000004.1"/>
</dbReference>
<proteinExistence type="predicted"/>
<comment type="caution">
    <text evidence="1">The sequence shown here is derived from an EMBL/GenBank/DDBJ whole genome shotgun (WGS) entry which is preliminary data.</text>
</comment>
<dbReference type="Proteomes" id="UP001205311">
    <property type="component" value="Unassembled WGS sequence"/>
</dbReference>
<evidence type="ECO:0000313" key="1">
    <source>
        <dbReference type="EMBL" id="MCP2257441.1"/>
    </source>
</evidence>
<name>A0ABT1HPL0_STRSD</name>
<reference evidence="1 2" key="1">
    <citation type="submission" date="2022-06" db="EMBL/GenBank/DDBJ databases">
        <title>Genomic Encyclopedia of Archaeal and Bacterial Type Strains, Phase II (KMG-II): from individual species to whole genera.</title>
        <authorList>
            <person name="Goeker M."/>
        </authorList>
    </citation>
    <scope>NUCLEOTIDE SEQUENCE [LARGE SCALE GENOMIC DNA]</scope>
    <source>
        <strain evidence="1 2">DSM 40477</strain>
    </source>
</reference>
<protein>
    <submittedName>
        <fullName evidence="1">Uncharacterized protein</fullName>
    </submittedName>
</protein>
<keyword evidence="2" id="KW-1185">Reference proteome</keyword>
<sequence length="153" mass="16510">MDIRLSPPVGVSSVRLGMNQAEARQAMRHWAEPEVVEGEFLGLRAKAKDLAFDIFALFEGGDSVSAIEVWRPESEQVRVIFEGMDVFGLPASDVLRALRGRGIVVDESDPYYPCCPDLALGFNRAGDSGGSTPEGLSVLFESVLVAAPGYYAT</sequence>
<organism evidence="1 2">
    <name type="scientific">Streptoalloteichus tenebrarius (strain ATCC 17920 / DSM 40477 / JCM 4838 / CBS 697.72 / NBRC 16177 / NCIMB 11028 / NRRL B-12390 / A12253. 1 / ISP 5477)</name>
    <name type="common">Streptomyces tenebrarius</name>
    <dbReference type="NCBI Taxonomy" id="1933"/>
    <lineage>
        <taxon>Bacteria</taxon>
        <taxon>Bacillati</taxon>
        <taxon>Actinomycetota</taxon>
        <taxon>Actinomycetes</taxon>
        <taxon>Pseudonocardiales</taxon>
        <taxon>Pseudonocardiaceae</taxon>
        <taxon>Streptoalloteichus</taxon>
    </lineage>
</organism>
<dbReference type="EMBL" id="JAMTCP010000004">
    <property type="protein sequence ID" value="MCP2257441.1"/>
    <property type="molecule type" value="Genomic_DNA"/>
</dbReference>
<gene>
    <name evidence="1" type="ORF">LX15_001126</name>
</gene>